<dbReference type="Gene3D" id="3.40.190.10">
    <property type="entry name" value="Periplasmic binding protein-like II"/>
    <property type="match status" value="2"/>
</dbReference>
<protein>
    <submittedName>
        <fullName evidence="9">ABC-type nitrate/sulfonate/bicarbonate transport systems periplasmic components-like protein</fullName>
    </submittedName>
</protein>
<dbReference type="SUPFAM" id="SSF53850">
    <property type="entry name" value="Periplasmic binding protein-like II"/>
    <property type="match status" value="1"/>
</dbReference>
<evidence type="ECO:0000256" key="4">
    <source>
        <dbReference type="ARBA" id="ARBA00022448"/>
    </source>
</evidence>
<keyword evidence="7" id="KW-0732">Signal</keyword>
<dbReference type="AlphaFoldDB" id="S9Q446"/>
<keyword evidence="4" id="KW-0813">Transport</keyword>
<comment type="caution">
    <text evidence="9">The sequence shown here is derived from an EMBL/GenBank/DDBJ whole genome shotgun (WGS) entry which is preliminary data.</text>
</comment>
<comment type="similarity">
    <text evidence="3">Belongs to the bacterial solute-binding protein SsuA/TauA family.</text>
</comment>
<name>S9Q446_CYSF2</name>
<sequence>MTDYIARRSLDQYVFLPRLFQGFPEIKEALISNRVQAGFLVAPLAVALRSQGVPIKIVFLGHRYGSAAVVKKGGPVKTVADLKGKTVAIPSRFSDERLLLLRALEQHGVRAADVRIVEMPPADVAAALASNAIDGFVMGEPFPSQAEMGGYGHVLFHAREYWPDYLSCVLVVREDVIQRRPEAVQVLVDGIARSGLWLDSGQSEREYAAEFVGRYYYNQPPSLLKWALTRPLDRVRFNPLIPRRDDFELVTRLMLENKLIDKPIAFEEYVDSRFAEGAAYETAWDYPVGAGRLDPEKADD</sequence>
<evidence type="ECO:0000256" key="3">
    <source>
        <dbReference type="ARBA" id="ARBA00010742"/>
    </source>
</evidence>
<evidence type="ECO:0000256" key="5">
    <source>
        <dbReference type="ARBA" id="ARBA00022475"/>
    </source>
</evidence>
<reference evidence="9" key="1">
    <citation type="submission" date="2013-05" db="EMBL/GenBank/DDBJ databases">
        <title>Genome assembly of Cystobacter fuscus DSM 2262.</title>
        <authorList>
            <person name="Sharma G."/>
            <person name="Khatri I."/>
            <person name="Kaur C."/>
            <person name="Mayilraj S."/>
            <person name="Subramanian S."/>
        </authorList>
    </citation>
    <scope>NUCLEOTIDE SEQUENCE [LARGE SCALE GENOMIC DNA]</scope>
    <source>
        <strain evidence="9">DSM 2262</strain>
    </source>
</reference>
<dbReference type="RefSeq" id="WP_002627657.1">
    <property type="nucleotide sequence ID" value="NZ_ANAH02000066.1"/>
</dbReference>
<evidence type="ECO:0000256" key="7">
    <source>
        <dbReference type="ARBA" id="ARBA00022729"/>
    </source>
</evidence>
<keyword evidence="10" id="KW-1185">Reference proteome</keyword>
<keyword evidence="8" id="KW-0472">Membrane</keyword>
<dbReference type="OrthoDB" id="5516036at2"/>
<dbReference type="CDD" id="cd13553">
    <property type="entry name" value="PBP2_NrtA_CpmA_like"/>
    <property type="match status" value="1"/>
</dbReference>
<evidence type="ECO:0000256" key="6">
    <source>
        <dbReference type="ARBA" id="ARBA00022519"/>
    </source>
</evidence>
<comment type="subcellular location">
    <subcellularLocation>
        <location evidence="1">Endomembrane system</location>
    </subcellularLocation>
    <subcellularLocation>
        <location evidence="2">Periplasm</location>
    </subcellularLocation>
</comment>
<keyword evidence="5" id="KW-1003">Cell membrane</keyword>
<dbReference type="Pfam" id="PF13379">
    <property type="entry name" value="NMT1_2"/>
    <property type="match status" value="1"/>
</dbReference>
<dbReference type="Proteomes" id="UP000011682">
    <property type="component" value="Unassembled WGS sequence"/>
</dbReference>
<organism evidence="9 10">
    <name type="scientific">Cystobacter fuscus (strain ATCC 25194 / DSM 2262 / NBRC 100088 / M29)</name>
    <dbReference type="NCBI Taxonomy" id="1242864"/>
    <lineage>
        <taxon>Bacteria</taxon>
        <taxon>Pseudomonadati</taxon>
        <taxon>Myxococcota</taxon>
        <taxon>Myxococcia</taxon>
        <taxon>Myxococcales</taxon>
        <taxon>Cystobacterineae</taxon>
        <taxon>Archangiaceae</taxon>
        <taxon>Cystobacter</taxon>
    </lineage>
</organism>
<evidence type="ECO:0000256" key="1">
    <source>
        <dbReference type="ARBA" id="ARBA00004308"/>
    </source>
</evidence>
<dbReference type="EMBL" id="ANAH02000066">
    <property type="protein sequence ID" value="EPX56074.1"/>
    <property type="molecule type" value="Genomic_DNA"/>
</dbReference>
<gene>
    <name evidence="9" type="ORF">D187_007416</name>
</gene>
<dbReference type="eggNOG" id="COG0715">
    <property type="taxonomic scope" value="Bacteria"/>
</dbReference>
<evidence type="ECO:0000256" key="8">
    <source>
        <dbReference type="ARBA" id="ARBA00023136"/>
    </source>
</evidence>
<keyword evidence="6" id="KW-0997">Cell inner membrane</keyword>
<dbReference type="PANTHER" id="PTHR30024:SF47">
    <property type="entry name" value="TAURINE-BINDING PERIPLASMIC PROTEIN"/>
    <property type="match status" value="1"/>
</dbReference>
<dbReference type="GO" id="GO:0012505">
    <property type="term" value="C:endomembrane system"/>
    <property type="evidence" value="ECO:0007669"/>
    <property type="project" value="UniProtKB-SubCell"/>
</dbReference>
<proteinExistence type="inferred from homology"/>
<dbReference type="PANTHER" id="PTHR30024">
    <property type="entry name" value="ALIPHATIC SULFONATES-BINDING PROTEIN-RELATED"/>
    <property type="match status" value="1"/>
</dbReference>
<evidence type="ECO:0000256" key="2">
    <source>
        <dbReference type="ARBA" id="ARBA00004418"/>
    </source>
</evidence>
<dbReference type="GO" id="GO:0042597">
    <property type="term" value="C:periplasmic space"/>
    <property type="evidence" value="ECO:0007669"/>
    <property type="project" value="UniProtKB-SubCell"/>
</dbReference>
<evidence type="ECO:0000313" key="9">
    <source>
        <dbReference type="EMBL" id="EPX56074.1"/>
    </source>
</evidence>
<accession>S9Q446</accession>
<dbReference type="InterPro" id="IPR044527">
    <property type="entry name" value="NrtA/CpmA_ABC-bd_dom"/>
</dbReference>
<evidence type="ECO:0000313" key="10">
    <source>
        <dbReference type="Proteomes" id="UP000011682"/>
    </source>
</evidence>